<keyword evidence="6" id="KW-0245">EGF-like domain</keyword>
<feature type="disulfide bond" evidence="16">
    <location>
        <begin position="429"/>
        <end position="438"/>
    </location>
</feature>
<dbReference type="PIRSF" id="PIRSF038193">
    <property type="entry name" value="Hyaluronidase"/>
    <property type="match status" value="1"/>
</dbReference>
<dbReference type="Proteomes" id="UP000694545">
    <property type="component" value="Unplaced"/>
</dbReference>
<dbReference type="PRINTS" id="PR00846">
    <property type="entry name" value="GLHYDRLASE56"/>
</dbReference>
<keyword evidence="5" id="KW-0964">Secreted</keyword>
<dbReference type="InterPro" id="IPR013785">
    <property type="entry name" value="Aldolase_TIM"/>
</dbReference>
<dbReference type="GO" id="GO:0030214">
    <property type="term" value="P:hyaluronan catabolic process"/>
    <property type="evidence" value="ECO:0007669"/>
    <property type="project" value="TreeGrafter"/>
</dbReference>
<sequence>MCPLWINTLVVWVLLIVVDGDAIKQTSAPLFPHKPFVVLWNAPTEQCQQRYKVDLDLDVFDIIANPGETLNGPIVTIYYHNQLGTYPYIEDNGVSINGGIPQNESLFNHLIKARSDINNSIPMKSFQGLGVIDWEEWRPQWIRNWGTKDIYRNKSIQLVQMKNSQWPESKIKDTAKDEFERSGKNFMNETLFLAKEMRSDGYWGYYLYPDCYNYDYKNNPTRYTGKCPLIEIKRNDELLWLWQQSSALYPSIYLDAILQSSPNALKFVHYRVKEAMRIASIARTDYALPVYVYDALLCDAYSYLISQEDLVSTIGESAAMGVAGVVLWGSMQYASTKDNCVAVKKYVEGPLGHYIVNVTYAAKLCSKALCQKNGRCIRKNSDSYDFLHLPSDSFKILIDQSQADKKVTVQGSLKQEDVQAMNDKFHCQCYQGWEGLSCICFALIIPYSKLFMHSLDEVVTLQFGFYL</sequence>
<dbReference type="GO" id="GO:0004415">
    <property type="term" value="F:hyalurononglucosaminidase activity"/>
    <property type="evidence" value="ECO:0007669"/>
    <property type="project" value="UniProtKB-UniRule"/>
</dbReference>
<evidence type="ECO:0000256" key="10">
    <source>
        <dbReference type="ARBA" id="ARBA00023180"/>
    </source>
</evidence>
<evidence type="ECO:0000256" key="9">
    <source>
        <dbReference type="ARBA" id="ARBA00023157"/>
    </source>
</evidence>
<feature type="chain" id="PRO_5034489882" description="Hyaluronidase" evidence="18">
    <location>
        <begin position="21"/>
        <end position="467"/>
    </location>
</feature>
<dbReference type="OMA" id="VYCEIPQ"/>
<proteinExistence type="inferred from homology"/>
<evidence type="ECO:0000256" key="8">
    <source>
        <dbReference type="ARBA" id="ARBA00022801"/>
    </source>
</evidence>
<comment type="subcellular location">
    <subcellularLocation>
        <location evidence="2">Secreted</location>
    </subcellularLocation>
</comment>
<reference evidence="19" key="2">
    <citation type="submission" date="2025-09" db="UniProtKB">
        <authorList>
            <consortium name="Ensembl"/>
        </authorList>
    </citation>
    <scope>IDENTIFICATION</scope>
</reference>
<evidence type="ECO:0000256" key="11">
    <source>
        <dbReference type="ARBA" id="ARBA00023295"/>
    </source>
</evidence>
<comment type="subunit">
    <text evidence="4">Monomer.</text>
</comment>
<keyword evidence="11 17" id="KW-0326">Glycosidase</keyword>
<dbReference type="Pfam" id="PF01630">
    <property type="entry name" value="Glyco_hydro_56"/>
    <property type="match status" value="1"/>
</dbReference>
<feature type="disulfide bond" evidence="16">
    <location>
        <begin position="47"/>
        <end position="340"/>
    </location>
</feature>
<dbReference type="EC" id="3.2.1.35" evidence="17"/>
<evidence type="ECO:0000256" key="1">
    <source>
        <dbReference type="ARBA" id="ARBA00000251"/>
    </source>
</evidence>
<evidence type="ECO:0000256" key="16">
    <source>
        <dbReference type="PIRSR" id="PIRSR038193-3"/>
    </source>
</evidence>
<dbReference type="Ensembl" id="ENSVKKT00000023723.1">
    <property type="protein sequence ID" value="ENSVKKP00000023149.1"/>
    <property type="gene ID" value="ENSVKKG00000015366.1"/>
</dbReference>
<dbReference type="PANTHER" id="PTHR11769">
    <property type="entry name" value="HYALURONIDASE"/>
    <property type="match status" value="1"/>
</dbReference>
<dbReference type="GO" id="GO:0031410">
    <property type="term" value="C:cytoplasmic vesicle"/>
    <property type="evidence" value="ECO:0007669"/>
    <property type="project" value="TreeGrafter"/>
</dbReference>
<keyword evidence="8 17" id="KW-0378">Hydrolase</keyword>
<evidence type="ECO:0000313" key="20">
    <source>
        <dbReference type="Proteomes" id="UP000694545"/>
    </source>
</evidence>
<evidence type="ECO:0000256" key="5">
    <source>
        <dbReference type="ARBA" id="ARBA00022525"/>
    </source>
</evidence>
<feature type="signal peptide" evidence="18">
    <location>
        <begin position="1"/>
        <end position="20"/>
    </location>
</feature>
<feature type="disulfide bond" evidence="16">
    <location>
        <begin position="365"/>
        <end position="376"/>
    </location>
</feature>
<evidence type="ECO:0000256" key="15">
    <source>
        <dbReference type="PIRSR" id="PIRSR038193-2"/>
    </source>
</evidence>
<evidence type="ECO:0000313" key="19">
    <source>
        <dbReference type="Ensembl" id="ENSVKKP00000023149.1"/>
    </source>
</evidence>
<evidence type="ECO:0000256" key="12">
    <source>
        <dbReference type="ARBA" id="ARBA00024881"/>
    </source>
</evidence>
<feature type="disulfide bond" evidence="16">
    <location>
        <begin position="211"/>
        <end position="227"/>
    </location>
</feature>
<dbReference type="GO" id="GO:0005975">
    <property type="term" value="P:carbohydrate metabolic process"/>
    <property type="evidence" value="ECO:0007669"/>
    <property type="project" value="UniProtKB-UniRule"/>
</dbReference>
<protein>
    <recommendedName>
        <fullName evidence="17">Hyaluronidase</fullName>
        <ecNumber evidence="17">3.2.1.35</ecNumber>
    </recommendedName>
</protein>
<dbReference type="PANTHER" id="PTHR11769:SF9">
    <property type="entry name" value="HYALURONIDASE"/>
    <property type="match status" value="1"/>
</dbReference>
<reference evidence="19" key="1">
    <citation type="submission" date="2025-08" db="UniProtKB">
        <authorList>
            <consortium name="Ensembl"/>
        </authorList>
    </citation>
    <scope>IDENTIFICATION</scope>
</reference>
<evidence type="ECO:0000256" key="18">
    <source>
        <dbReference type="SAM" id="SignalP"/>
    </source>
</evidence>
<evidence type="ECO:0000256" key="4">
    <source>
        <dbReference type="ARBA" id="ARBA00011245"/>
    </source>
</evidence>
<dbReference type="AlphaFoldDB" id="A0A8D2LKV3"/>
<dbReference type="Gene3D" id="3.20.20.70">
    <property type="entry name" value="Aldolase class I"/>
    <property type="match status" value="1"/>
</dbReference>
<evidence type="ECO:0000256" key="13">
    <source>
        <dbReference type="PIRNR" id="PIRNR038193"/>
    </source>
</evidence>
<dbReference type="SUPFAM" id="SSF51445">
    <property type="entry name" value="(Trans)glycosidases"/>
    <property type="match status" value="1"/>
</dbReference>
<evidence type="ECO:0000256" key="7">
    <source>
        <dbReference type="ARBA" id="ARBA00022729"/>
    </source>
</evidence>
<keyword evidence="7 18" id="KW-0732">Signal</keyword>
<comment type="function">
    <text evidence="12">Snake venom endo-hyaluronidase that degrades hyaluronan to smaller oligosaccharide fragments. In venom, it is not toxic by itself, but increases the diffusion of other venom proteins by degrading the extracellular matrix. In addition, it displays antiedematogenic activity.</text>
</comment>
<feature type="disulfide bond" evidence="16">
    <location>
        <begin position="370"/>
        <end position="427"/>
    </location>
</feature>
<comment type="similarity">
    <text evidence="3 13 17">Belongs to the glycosyl hydrolase 56 family.</text>
</comment>
<dbReference type="FunFam" id="3.20.20.70:FF:000065">
    <property type="entry name" value="Hyaluronidase"/>
    <property type="match status" value="1"/>
</dbReference>
<keyword evidence="10" id="KW-0325">Glycoprotein</keyword>
<comment type="catalytic activity">
    <reaction evidence="1 17">
        <text>Random hydrolysis of (1-&gt;4)-linkages between N-acetyl-beta-D-glucosamine and D-glucuronate residues in hyaluronate.</text>
        <dbReference type="EC" id="3.2.1.35"/>
    </reaction>
</comment>
<evidence type="ECO:0000256" key="2">
    <source>
        <dbReference type="ARBA" id="ARBA00004613"/>
    </source>
</evidence>
<evidence type="ECO:0000256" key="6">
    <source>
        <dbReference type="ARBA" id="ARBA00022536"/>
    </source>
</evidence>
<accession>A0A8D2LKV3</accession>
<dbReference type="InterPro" id="IPR017853">
    <property type="entry name" value="GH"/>
</dbReference>
<keyword evidence="9 16" id="KW-1015">Disulfide bond</keyword>
<organism evidence="19 20">
    <name type="scientific">Varanus komodoensis</name>
    <name type="common">Komodo dragon</name>
    <dbReference type="NCBI Taxonomy" id="61221"/>
    <lineage>
        <taxon>Eukaryota</taxon>
        <taxon>Metazoa</taxon>
        <taxon>Chordata</taxon>
        <taxon>Craniata</taxon>
        <taxon>Vertebrata</taxon>
        <taxon>Euteleostomi</taxon>
        <taxon>Lepidosauria</taxon>
        <taxon>Squamata</taxon>
        <taxon>Bifurcata</taxon>
        <taxon>Unidentata</taxon>
        <taxon>Episquamata</taxon>
        <taxon>Toxicofera</taxon>
        <taxon>Anguimorpha</taxon>
        <taxon>Paleoanguimorpha</taxon>
        <taxon>Varanoidea</taxon>
        <taxon>Varanidae</taxon>
        <taxon>Varanus</taxon>
    </lineage>
</organism>
<feature type="glycosylation site" description="N-linked (GlcNAc...) asparagine" evidence="15">
    <location>
        <position position="357"/>
    </location>
</feature>
<evidence type="ECO:0000256" key="17">
    <source>
        <dbReference type="RuleBase" id="RU610713"/>
    </source>
</evidence>
<evidence type="ECO:0000256" key="3">
    <source>
        <dbReference type="ARBA" id="ARBA00008871"/>
    </source>
</evidence>
<dbReference type="InterPro" id="IPR018155">
    <property type="entry name" value="Hyaluronidase"/>
</dbReference>
<name>A0A8D2LKV3_VARKO</name>
<dbReference type="GO" id="GO:0005576">
    <property type="term" value="C:extracellular region"/>
    <property type="evidence" value="ECO:0007669"/>
    <property type="project" value="UniProtKB-SubCell"/>
</dbReference>
<evidence type="ECO:0000256" key="14">
    <source>
        <dbReference type="PIRSR" id="PIRSR038193-1"/>
    </source>
</evidence>
<feature type="active site" description="Proton donor" evidence="14">
    <location>
        <position position="135"/>
    </location>
</feature>
<keyword evidence="20" id="KW-1185">Reference proteome</keyword>